<dbReference type="CDD" id="cd00265">
    <property type="entry name" value="MADS_MEF2_like"/>
    <property type="match status" value="1"/>
</dbReference>
<evidence type="ECO:0000259" key="8">
    <source>
        <dbReference type="PROSITE" id="PS50066"/>
    </source>
</evidence>
<evidence type="ECO:0000256" key="1">
    <source>
        <dbReference type="ARBA" id="ARBA00004123"/>
    </source>
</evidence>
<dbReference type="GO" id="GO:0030154">
    <property type="term" value="P:cell differentiation"/>
    <property type="evidence" value="ECO:0007669"/>
    <property type="project" value="TreeGrafter"/>
</dbReference>
<feature type="transmembrane region" description="Helical" evidence="7">
    <location>
        <begin position="126"/>
        <end position="143"/>
    </location>
</feature>
<dbReference type="InterPro" id="IPR002100">
    <property type="entry name" value="TF_MADSbox"/>
</dbReference>
<keyword evidence="7" id="KW-1133">Transmembrane helix</keyword>
<proteinExistence type="predicted"/>
<evidence type="ECO:0000256" key="2">
    <source>
        <dbReference type="ARBA" id="ARBA00023015"/>
    </source>
</evidence>
<dbReference type="GO" id="GO:0000978">
    <property type="term" value="F:RNA polymerase II cis-regulatory region sequence-specific DNA binding"/>
    <property type="evidence" value="ECO:0007669"/>
    <property type="project" value="TreeGrafter"/>
</dbReference>
<keyword evidence="7" id="KW-0812">Transmembrane</keyword>
<dbReference type="PRINTS" id="PR00404">
    <property type="entry name" value="MADSDOMAIN"/>
</dbReference>
<evidence type="ECO:0000256" key="6">
    <source>
        <dbReference type="ARBA" id="ARBA00023242"/>
    </source>
</evidence>
<evidence type="ECO:0000313" key="9">
    <source>
        <dbReference type="EMBL" id="KAG8575129.1"/>
    </source>
</evidence>
<evidence type="ECO:0000313" key="10">
    <source>
        <dbReference type="Proteomes" id="UP000824782"/>
    </source>
</evidence>
<evidence type="ECO:0000256" key="7">
    <source>
        <dbReference type="SAM" id="Phobius"/>
    </source>
</evidence>
<keyword evidence="3" id="KW-0238">DNA-binding</keyword>
<dbReference type="FunFam" id="3.40.1810.10:FF:000001">
    <property type="entry name" value="Myocyte-specific enhancer factor 2A homolog"/>
    <property type="match status" value="1"/>
</dbReference>
<gene>
    <name evidence="9" type="ORF">GDO81_009447</name>
</gene>
<dbReference type="InterPro" id="IPR033896">
    <property type="entry name" value="MEF2-like_N"/>
</dbReference>
<protein>
    <recommendedName>
        <fullName evidence="8">MADS-box domain-containing protein</fullName>
    </recommendedName>
</protein>
<comment type="caution">
    <text evidence="9">The sequence shown here is derived from an EMBL/GenBank/DDBJ whole genome shotgun (WGS) entry which is preliminary data.</text>
</comment>
<dbReference type="AlphaFoldDB" id="A0AAV7BRW7"/>
<dbReference type="GO" id="GO:0000981">
    <property type="term" value="F:DNA-binding transcription factor activity, RNA polymerase II-specific"/>
    <property type="evidence" value="ECO:0007669"/>
    <property type="project" value="TreeGrafter"/>
</dbReference>
<dbReference type="EMBL" id="WNYA01000004">
    <property type="protein sequence ID" value="KAG8575129.1"/>
    <property type="molecule type" value="Genomic_DNA"/>
</dbReference>
<dbReference type="SUPFAM" id="SSF55455">
    <property type="entry name" value="SRF-like"/>
    <property type="match status" value="1"/>
</dbReference>
<accession>A0AAV7BRW7</accession>
<dbReference type="PANTHER" id="PTHR11945">
    <property type="entry name" value="MADS BOX PROTEIN"/>
    <property type="match status" value="1"/>
</dbReference>
<evidence type="ECO:0000256" key="3">
    <source>
        <dbReference type="ARBA" id="ARBA00023125"/>
    </source>
</evidence>
<keyword evidence="4" id="KW-0010">Activator</keyword>
<dbReference type="Proteomes" id="UP000824782">
    <property type="component" value="Unassembled WGS sequence"/>
</dbReference>
<sequence length="147" mass="17296">MGRKKIQITRIMDERNRQVTFTKRKFGLMKKAYELSVLCDCEIALIIFNGSNKLFQYASTDMDKVLLKYTEYNEPHESRTNSDIVETLKKKGLDGCESPDAERYFEEETFSKLNEDSDFVFKRDPVSIVLPFFPFLYVLILFIDFTV</sequence>
<keyword evidence="2" id="KW-0805">Transcription regulation</keyword>
<reference evidence="9" key="1">
    <citation type="thesis" date="2020" institute="ProQuest LLC" country="789 East Eisenhower Parkway, Ann Arbor, MI, USA">
        <title>Comparative Genomics and Chromosome Evolution.</title>
        <authorList>
            <person name="Mudd A.B."/>
        </authorList>
    </citation>
    <scope>NUCLEOTIDE SEQUENCE</scope>
    <source>
        <strain evidence="9">237g6f4</strain>
        <tissue evidence="9">Blood</tissue>
    </source>
</reference>
<dbReference type="GO" id="GO:0046983">
    <property type="term" value="F:protein dimerization activity"/>
    <property type="evidence" value="ECO:0007669"/>
    <property type="project" value="InterPro"/>
</dbReference>
<dbReference type="GO" id="GO:0045944">
    <property type="term" value="P:positive regulation of transcription by RNA polymerase II"/>
    <property type="evidence" value="ECO:0007669"/>
    <property type="project" value="InterPro"/>
</dbReference>
<dbReference type="GO" id="GO:0007507">
    <property type="term" value="P:heart development"/>
    <property type="evidence" value="ECO:0007669"/>
    <property type="project" value="TreeGrafter"/>
</dbReference>
<dbReference type="PROSITE" id="PS50066">
    <property type="entry name" value="MADS_BOX_2"/>
    <property type="match status" value="1"/>
</dbReference>
<keyword evidence="7" id="KW-0472">Membrane</keyword>
<keyword evidence="5" id="KW-0804">Transcription</keyword>
<evidence type="ECO:0000256" key="4">
    <source>
        <dbReference type="ARBA" id="ARBA00023159"/>
    </source>
</evidence>
<dbReference type="Gene3D" id="3.40.1810.10">
    <property type="entry name" value="Transcription factor, MADS-box"/>
    <property type="match status" value="1"/>
</dbReference>
<evidence type="ECO:0000256" key="5">
    <source>
        <dbReference type="ARBA" id="ARBA00023163"/>
    </source>
</evidence>
<dbReference type="PANTHER" id="PTHR11945:SF840">
    <property type="entry name" value="MYOCYTE-SPECIFIC ENHANCER FACTOR 2A"/>
    <property type="match status" value="1"/>
</dbReference>
<dbReference type="GO" id="GO:0005634">
    <property type="term" value="C:nucleus"/>
    <property type="evidence" value="ECO:0007669"/>
    <property type="project" value="UniProtKB-SubCell"/>
</dbReference>
<dbReference type="Pfam" id="PF00319">
    <property type="entry name" value="SRF-TF"/>
    <property type="match status" value="1"/>
</dbReference>
<dbReference type="GO" id="GO:0042826">
    <property type="term" value="F:histone deacetylase binding"/>
    <property type="evidence" value="ECO:0007669"/>
    <property type="project" value="TreeGrafter"/>
</dbReference>
<organism evidence="9 10">
    <name type="scientific">Engystomops pustulosus</name>
    <name type="common">Tungara frog</name>
    <name type="synonym">Physalaemus pustulosus</name>
    <dbReference type="NCBI Taxonomy" id="76066"/>
    <lineage>
        <taxon>Eukaryota</taxon>
        <taxon>Metazoa</taxon>
        <taxon>Chordata</taxon>
        <taxon>Craniata</taxon>
        <taxon>Vertebrata</taxon>
        <taxon>Euteleostomi</taxon>
        <taxon>Amphibia</taxon>
        <taxon>Batrachia</taxon>
        <taxon>Anura</taxon>
        <taxon>Neobatrachia</taxon>
        <taxon>Hyloidea</taxon>
        <taxon>Leptodactylidae</taxon>
        <taxon>Leiuperinae</taxon>
        <taxon>Engystomops</taxon>
    </lineage>
</organism>
<comment type="subcellular location">
    <subcellularLocation>
        <location evidence="1">Nucleus</location>
    </subcellularLocation>
</comment>
<dbReference type="PROSITE" id="PS00350">
    <property type="entry name" value="MADS_BOX_1"/>
    <property type="match status" value="1"/>
</dbReference>
<dbReference type="InterPro" id="IPR036879">
    <property type="entry name" value="TF_MADSbox_sf"/>
</dbReference>
<name>A0AAV7BRW7_ENGPU</name>
<keyword evidence="6" id="KW-0539">Nucleus</keyword>
<dbReference type="SMART" id="SM00432">
    <property type="entry name" value="MADS"/>
    <property type="match status" value="1"/>
</dbReference>
<feature type="domain" description="MADS-box" evidence="8">
    <location>
        <begin position="1"/>
        <end position="61"/>
    </location>
</feature>
<keyword evidence="10" id="KW-1185">Reference proteome</keyword>